<dbReference type="AlphaFoldDB" id="X1GY12"/>
<name>X1GY12_9ZZZZ</name>
<organism evidence="1">
    <name type="scientific">marine sediment metagenome</name>
    <dbReference type="NCBI Taxonomy" id="412755"/>
    <lineage>
        <taxon>unclassified sequences</taxon>
        <taxon>metagenomes</taxon>
        <taxon>ecological metagenomes</taxon>
    </lineage>
</organism>
<accession>X1GY12</accession>
<evidence type="ECO:0000313" key="1">
    <source>
        <dbReference type="EMBL" id="GAH37913.1"/>
    </source>
</evidence>
<protein>
    <submittedName>
        <fullName evidence="1">Uncharacterized protein</fullName>
    </submittedName>
</protein>
<dbReference type="EMBL" id="BARU01005541">
    <property type="protein sequence ID" value="GAH37913.1"/>
    <property type="molecule type" value="Genomic_DNA"/>
</dbReference>
<sequence length="494" mass="55656">GGKNYNLSFLSGNFSSLYMDFVINTSFCIHKDSPNASIASYEILPSQNLVLWNVTYNNSETYNSLKITNQSGLINLVNYTIKIFDFPAFDGFGSNSIDWNISSLINPNSQNSNEIMVKFNRTSNKQNQSILINNPIIGGRWVIQATQPNYIANLVVNSTEYFYNGNILEYNVSSYNEAISGNFSINIYNDSNDFIYESALRNHLGNLSKQWTVTDNGTGVYTLEVFWNDTNSDNQTLRIGYWNKTFEVWRKTSATLLSFPNILSAGDIAEFNVSYNSTEPSISGLSGATIECWENNSGTWNKWGEYWVGVYLINSLQDENNGNYTLKLETYGVPEEGNYNVTLVIFKEFYQPQNLTSWINVTGDPLNISITLGADWNEALGRNIIWTNNIPYVNDTINSIIQVKLVDNETEQLLEDGIIIAQLDSNVFYGLEVYSFTHNEEDKGLYNITIDTTGLDVSQDKTLFITSSAPGFTSSIINVTIFIDPIPTMITIQD</sequence>
<feature type="non-terminal residue" evidence="1">
    <location>
        <position position="494"/>
    </location>
</feature>
<gene>
    <name evidence="1" type="ORF">S03H2_10821</name>
</gene>
<reference evidence="1" key="1">
    <citation type="journal article" date="2014" name="Front. Microbiol.">
        <title>High frequency of phylogenetically diverse reductive dehalogenase-homologous genes in deep subseafloor sedimentary metagenomes.</title>
        <authorList>
            <person name="Kawai M."/>
            <person name="Futagami T."/>
            <person name="Toyoda A."/>
            <person name="Takaki Y."/>
            <person name="Nishi S."/>
            <person name="Hori S."/>
            <person name="Arai W."/>
            <person name="Tsubouchi T."/>
            <person name="Morono Y."/>
            <person name="Uchiyama I."/>
            <person name="Ito T."/>
            <person name="Fujiyama A."/>
            <person name="Inagaki F."/>
            <person name="Takami H."/>
        </authorList>
    </citation>
    <scope>NUCLEOTIDE SEQUENCE</scope>
    <source>
        <strain evidence="1">Expedition CK06-06</strain>
    </source>
</reference>
<proteinExistence type="predicted"/>
<feature type="non-terminal residue" evidence="1">
    <location>
        <position position="1"/>
    </location>
</feature>
<comment type="caution">
    <text evidence="1">The sequence shown here is derived from an EMBL/GenBank/DDBJ whole genome shotgun (WGS) entry which is preliminary data.</text>
</comment>